<dbReference type="SUPFAM" id="SSF51182">
    <property type="entry name" value="RmlC-like cupins"/>
    <property type="match status" value="1"/>
</dbReference>
<dbReference type="EMBL" id="FPBH01000003">
    <property type="protein sequence ID" value="SFT70686.1"/>
    <property type="molecule type" value="Genomic_DNA"/>
</dbReference>
<dbReference type="InterPro" id="IPR014710">
    <property type="entry name" value="RmlC-like_jellyroll"/>
</dbReference>
<evidence type="ECO:0000313" key="2">
    <source>
        <dbReference type="Proteomes" id="UP000198844"/>
    </source>
</evidence>
<organism evidence="1 2">
    <name type="scientific">Paraburkholderia aspalathi</name>
    <dbReference type="NCBI Taxonomy" id="1324617"/>
    <lineage>
        <taxon>Bacteria</taxon>
        <taxon>Pseudomonadati</taxon>
        <taxon>Pseudomonadota</taxon>
        <taxon>Betaproteobacteria</taxon>
        <taxon>Burkholderiales</taxon>
        <taxon>Burkholderiaceae</taxon>
        <taxon>Paraburkholderia</taxon>
    </lineage>
</organism>
<dbReference type="RefSeq" id="WP_093633366.1">
    <property type="nucleotide sequence ID" value="NZ_FPBH01000003.1"/>
</dbReference>
<protein>
    <recommendedName>
        <fullName evidence="3">Peptide synthetase</fullName>
    </recommendedName>
</protein>
<evidence type="ECO:0000313" key="1">
    <source>
        <dbReference type="EMBL" id="SFT70686.1"/>
    </source>
</evidence>
<dbReference type="AlphaFoldDB" id="A0A1I7A704"/>
<dbReference type="OrthoDB" id="3444510at2"/>
<dbReference type="InterPro" id="IPR011051">
    <property type="entry name" value="RmlC_Cupin_sf"/>
</dbReference>
<dbReference type="Proteomes" id="UP000198844">
    <property type="component" value="Unassembled WGS sequence"/>
</dbReference>
<proteinExistence type="predicted"/>
<evidence type="ECO:0008006" key="3">
    <source>
        <dbReference type="Google" id="ProtNLM"/>
    </source>
</evidence>
<accession>A0A1I7A704</accession>
<dbReference type="Gene3D" id="2.60.120.10">
    <property type="entry name" value="Jelly Rolls"/>
    <property type="match status" value="1"/>
</dbReference>
<gene>
    <name evidence="1" type="ORF">SAMN05192563_1003130</name>
</gene>
<sequence length="482" mass="54283">MNPTVFPALFDFAAQHPQRETFLSLLREFAACDPFRSASVDELVLDDDFYRRPLRPEDFNFLQYQKPVRADNVSRLPSLATNRTLLTLNELDIARAPGRSHDQQQRCASFYADKQRIIGAQIRPYLEAYAFDYLGDQAQPGETRATLSTRLTATLNDELQFWSTRFDRLLQRDFLEEGLRFIVIQRWATLPSRRTALARAAGSNYFDWLDPELRPSLSSQLPDDATFTRIAGMCGVTRQTHSYWQFYLPTTLARCNLLYALGSRPDRAFALAGAAFVAEAEHLAFGGALLKACAHIAPGAAAGASVETLRADLQTRFERTIDTLIARHGEQALHQFAQGVAGAQLLAQRARWDLGEQLDWLSSIETYCEYARRIYDKIEIDFPDIDRDTFIEPHELCSTTHVHNEHRLVVIESGDMLFWGNLGMKLSMRPGDMVLIPDGRLHGSTVESDSCTYHQPIIPDEWIAELTDPSTAGSAAVTTATT</sequence>
<name>A0A1I7A704_9BURK</name>
<reference evidence="1 2" key="1">
    <citation type="submission" date="2016-10" db="EMBL/GenBank/DDBJ databases">
        <authorList>
            <person name="de Groot N.N."/>
        </authorList>
    </citation>
    <scope>NUCLEOTIDE SEQUENCE [LARGE SCALE GENOMIC DNA]</scope>
    <source>
        <strain evidence="1 2">LMG 27731</strain>
    </source>
</reference>